<evidence type="ECO:0000259" key="1">
    <source>
        <dbReference type="PROSITE" id="PS51688"/>
    </source>
</evidence>
<dbReference type="EMBL" id="MN740431">
    <property type="protein sequence ID" value="QHU06167.1"/>
    <property type="molecule type" value="Genomic_DNA"/>
</dbReference>
<reference evidence="2" key="1">
    <citation type="journal article" date="2020" name="Nature">
        <title>Giant virus diversity and host interactions through global metagenomics.</title>
        <authorList>
            <person name="Schulz F."/>
            <person name="Roux S."/>
            <person name="Paez-Espino D."/>
            <person name="Jungbluth S."/>
            <person name="Walsh D.A."/>
            <person name="Denef V.J."/>
            <person name="McMahon K.D."/>
            <person name="Konstantinidis K.T."/>
            <person name="Eloe-Fadrosh E.A."/>
            <person name="Kyrpides N.C."/>
            <person name="Woyke T."/>
        </authorList>
    </citation>
    <scope>NUCLEOTIDE SEQUENCE</scope>
    <source>
        <strain evidence="2">GVMAG-M-3300027747-57</strain>
    </source>
</reference>
<evidence type="ECO:0000313" key="2">
    <source>
        <dbReference type="EMBL" id="QHU06167.1"/>
    </source>
</evidence>
<sequence>MSSDSTLSSITVNGTTVAENGVFNISDPTTTSVTVSATPTDSNATYSVSGDSGLQIGSNTITITVTAQDLSTSDHTITVYVGNNDSSLSSITVNNKTVSEGAYFYSETGTASVTFTATPSQSTSSITSITASDANATVSSLSTDNNNVTTVTIGNLSSGLTTITIYVTAQNTTSTSHNITLVIANSLNITTSNQQYATTITDLSNNYGYTLTNFYNDGISASALISAGFTISQLDGVGYSSDSTLSSIKVNNKTITEGGNFYAEVGTTSVTLKATPNVTTSSLTSITADSGTVSSLSTDGNNVTTVTISSLISGLNTITISVTAQDTSVTTHTITLVIANALNIINSTNYGTTITDLSNNYGYTLTNFYNDGISGSTLISSGFTILQLDSAGYSSNSSLSSIKVNNKTVSEGGYFYAEVGTTSVTFAASPSVGTSTVTSITSTSGTVSSLSTVAGTTTVTISDLVSGLNTITVSVTAQDTSVTTHTITLVIANSLNITTSTQYSTSITDLSNNYGYTLSNFYNDGISGSTLISAGFTISQLDSVGYSSNSTLLSIKVNSKTISEGAYFYAETGTTSVTFDATPTLATSNVTSITAATGTVSSLSTAAGTTTVTISDLVSGLNTITVSVTAQDTSVTTHTITLVIANALNITTSTQYATSITDLSNNYGYTLSNFYNDGIPGSALISSGYTIPQLNFVGYSSDSTLSSIKVNSKTISEGAYFYAETGTTSVTFDATPTLATSNVTSITAANGTVSSLSTVSGTTTVTISNLVSGLNTITVSVTAQDTSVTTHTITLVIANALNITTSTQYSTSITDLSNNYGYTLTNFYNDGISGSTLISAGFTIPQLDSVGYSSNSTLSLIKVNNKTVSEGSYFYAETGTASVTLKATPSVATSTVTSITAANGTVSSLSTSAGTTTVTISDLVSGLNTITVSVTAQDTSVTTHTITLVIANALNITTSTQYSTSITDLSNNYGYTLSNFYNDGISGSTLISAGFTIPQLDSVGYSSNSTLSSIKVNNKTVSEGGYFYAETGTTSVTFAATPSVATSSVTSITAVSGTVSSLSTVSGTTTVTISDLVSGLNTITISVTAQDTSVTTHTITLVIANALNITTSTQYSTSITDLSNNYGYTLTNFYNDGISGSTLVSAGFTPTQLDGVGYSSVTTLSNIRINGTTVAENGTFYKAFGTTSVTVSATTISNYATYSISGTTGLQTGMNTITITVTAQDTRTASRVVYVAVGNNDSTLSSIKVNGYTIAENGTFYVATTETSKTITITPTQPTSNVTNILFVNGSVSNISTTSGSTTATISGIQSGSNTLVITVTAQDTSTSNHNIYINAISSYTLNISPYNFTISQLVNNYGFTLVNFYNDGILGSTLIAAGYTIAQLDTAGYPSDSALSSITVNSTTVAENGTFFVTIGTTSATVSAVTHDNKASYTYSGNTGLVTGLNTVTFTVTAQDTSTSTHTVTISVGNSDTTVSLIIVNGTSVSTTISSPSTVNVANGTTSVIVGCIPTQSTTTLTSITGNTGLITGSNTISILITAENTYTSTFYVYINVAQNADSTLSSIRVNGYSVAENGNFVAPLGTTSVTVSATPTKSTSSVTNVTGNTGLVSGSNTVTITVRAEDGTTSSHYVYIVVQKWLSLSNTTNIFRQSYVNGFADVSGTALLRSSTSITGNLVGGGATIITRDVSMNSRLFVGGDVSINRRLFVTGNVIANYPSGSIPSTVFTGPFNTVFSSDIIGGNRLFISNDVSLNSRLSVCQDVSMNGNLQILSGNVIFGGSNNIMNINNSGITINSDVSMNSRLFACNIVTNNTTLSGNSVIGGTLNSTGNVTVNNNLSVTNLSVFNGDVSMNGILQINGFSRFVGDVSMNSRLFVDGNISTTQNVIANGATLTSDYRIKENVISLDGLYSVDNLHPVHYYNKLTHKRDIGLIAHELQEVYPILVNGEKDGEEYQNINYIGLIPILIREIKELKKIDKDIETRLREPWQGTYGSPATPP</sequence>
<accession>A0A6C0JP04</accession>
<feature type="domain" description="Peptidase S74" evidence="1">
    <location>
        <begin position="1894"/>
        <end position="1983"/>
    </location>
</feature>
<proteinExistence type="predicted"/>
<protein>
    <recommendedName>
        <fullName evidence="1">Peptidase S74 domain-containing protein</fullName>
    </recommendedName>
</protein>
<dbReference type="PROSITE" id="PS51688">
    <property type="entry name" value="ICA"/>
    <property type="match status" value="1"/>
</dbReference>
<organism evidence="2">
    <name type="scientific">viral metagenome</name>
    <dbReference type="NCBI Taxonomy" id="1070528"/>
    <lineage>
        <taxon>unclassified sequences</taxon>
        <taxon>metagenomes</taxon>
        <taxon>organismal metagenomes</taxon>
    </lineage>
</organism>
<dbReference type="InterPro" id="IPR030392">
    <property type="entry name" value="S74_ICA"/>
</dbReference>
<dbReference type="Pfam" id="PF13884">
    <property type="entry name" value="Peptidase_S74"/>
    <property type="match status" value="1"/>
</dbReference>
<name>A0A6C0JP04_9ZZZZ</name>